<evidence type="ECO:0000313" key="2">
    <source>
        <dbReference type="EnsemblPlants" id="cds.evm.model.09.1115"/>
    </source>
</evidence>
<dbReference type="EMBL" id="UZAU01000737">
    <property type="status" value="NOT_ANNOTATED_CDS"/>
    <property type="molecule type" value="Genomic_DNA"/>
</dbReference>
<protein>
    <recommendedName>
        <fullName evidence="1">Reverse transcriptase domain-containing protein</fullName>
    </recommendedName>
</protein>
<dbReference type="InterPro" id="IPR052343">
    <property type="entry name" value="Retrotransposon-Effector_Assoc"/>
</dbReference>
<sequence>MAIKVSISYLQQEPAPKFKSRFKFERLWLEDDACSDIIAKNWNTVTGKVLATTLSDIMAHIRVDNEALNHFLATVPCTITVDINHILVQPYTAEDIFNALSSMKDGSCLGLDDMLVMFDTNYWHIVKKPTSMSQLRPISLCNVLYKLVSKAIVPRLKPFLSMVISESQSTFLQSRLIIDNVLVAFELLHSLKHLKRGREGYATIKLDMSKAFDRVQWHFNERMMIAMGFDYAVLNLIIRCISSVSFSFIVNGSTHGHITPTRGIRQGDPLSLYLFIICAEGLSRLFQHEEHIGNLQVGIEQFATILWSIWMERNKQHHGTNPKPHDVILYYALSYLEEFKAARTVTLVVNSALDTISTSATNRDTPWLNPPSDRLKLNTDAAVNATL</sequence>
<dbReference type="AlphaFoldDB" id="A0A803QDE8"/>
<dbReference type="Pfam" id="PF00078">
    <property type="entry name" value="RVT_1"/>
    <property type="match status" value="1"/>
</dbReference>
<reference evidence="2" key="2">
    <citation type="submission" date="2021-03" db="UniProtKB">
        <authorList>
            <consortium name="EnsemblPlants"/>
        </authorList>
    </citation>
    <scope>IDENTIFICATION</scope>
</reference>
<dbReference type="Gramene" id="evm.model.09.1115">
    <property type="protein sequence ID" value="cds.evm.model.09.1115"/>
    <property type="gene ID" value="evm.TU.09.1115"/>
</dbReference>
<feature type="domain" description="Reverse transcriptase" evidence="1">
    <location>
        <begin position="126"/>
        <end position="289"/>
    </location>
</feature>
<evidence type="ECO:0000313" key="3">
    <source>
        <dbReference type="Proteomes" id="UP000596661"/>
    </source>
</evidence>
<reference evidence="2" key="1">
    <citation type="submission" date="2018-11" db="EMBL/GenBank/DDBJ databases">
        <authorList>
            <person name="Grassa J C."/>
        </authorList>
    </citation>
    <scope>NUCLEOTIDE SEQUENCE [LARGE SCALE GENOMIC DNA]</scope>
</reference>
<dbReference type="PANTHER" id="PTHR46890:SF48">
    <property type="entry name" value="RNA-DIRECTED DNA POLYMERASE"/>
    <property type="match status" value="1"/>
</dbReference>
<proteinExistence type="predicted"/>
<name>A0A803QDE8_CANSA</name>
<dbReference type="SUPFAM" id="SSF56672">
    <property type="entry name" value="DNA/RNA polymerases"/>
    <property type="match status" value="1"/>
</dbReference>
<dbReference type="Proteomes" id="UP000596661">
    <property type="component" value="Chromosome 9"/>
</dbReference>
<keyword evidence="3" id="KW-1185">Reference proteome</keyword>
<dbReference type="EnsemblPlants" id="evm.model.09.1115">
    <property type="protein sequence ID" value="cds.evm.model.09.1115"/>
    <property type="gene ID" value="evm.TU.09.1115"/>
</dbReference>
<evidence type="ECO:0000259" key="1">
    <source>
        <dbReference type="Pfam" id="PF00078"/>
    </source>
</evidence>
<dbReference type="PANTHER" id="PTHR46890">
    <property type="entry name" value="NON-LTR RETROLELEMENT REVERSE TRANSCRIPTASE-LIKE PROTEIN-RELATED"/>
    <property type="match status" value="1"/>
</dbReference>
<accession>A0A803QDE8</accession>
<dbReference type="InterPro" id="IPR043502">
    <property type="entry name" value="DNA/RNA_pol_sf"/>
</dbReference>
<dbReference type="CDD" id="cd01650">
    <property type="entry name" value="RT_nLTR_like"/>
    <property type="match status" value="1"/>
</dbReference>
<dbReference type="InterPro" id="IPR000477">
    <property type="entry name" value="RT_dom"/>
</dbReference>
<organism evidence="2 3">
    <name type="scientific">Cannabis sativa</name>
    <name type="common">Hemp</name>
    <name type="synonym">Marijuana</name>
    <dbReference type="NCBI Taxonomy" id="3483"/>
    <lineage>
        <taxon>Eukaryota</taxon>
        <taxon>Viridiplantae</taxon>
        <taxon>Streptophyta</taxon>
        <taxon>Embryophyta</taxon>
        <taxon>Tracheophyta</taxon>
        <taxon>Spermatophyta</taxon>
        <taxon>Magnoliopsida</taxon>
        <taxon>eudicotyledons</taxon>
        <taxon>Gunneridae</taxon>
        <taxon>Pentapetalae</taxon>
        <taxon>rosids</taxon>
        <taxon>fabids</taxon>
        <taxon>Rosales</taxon>
        <taxon>Cannabaceae</taxon>
        <taxon>Cannabis</taxon>
    </lineage>
</organism>